<name>A0A6G9Y7W2_9NOCA</name>
<dbReference type="Proteomes" id="UP000503540">
    <property type="component" value="Chromosome"/>
</dbReference>
<sequence length="79" mass="8524">MSSFVNIPTVGGELHGLKYEPNRKGRLGSALPPQVSFFLGATRIVLDIGDAHDLSEALPNVLAQHDYAEFLSDESRSVA</sequence>
<gene>
    <name evidence="1" type="ORF">F5544_06905</name>
</gene>
<proteinExistence type="predicted"/>
<reference evidence="1 2" key="1">
    <citation type="journal article" date="2019" name="ACS Chem. Biol.">
        <title>Identification and Mobilization of a Cryptic Antibiotic Biosynthesis Gene Locus from a Human-Pathogenic Nocardia Isolate.</title>
        <authorList>
            <person name="Herisse M."/>
            <person name="Ishida K."/>
            <person name="Porter J.L."/>
            <person name="Howden B."/>
            <person name="Hertweck C."/>
            <person name="Stinear T.P."/>
            <person name="Pidot S.J."/>
        </authorList>
    </citation>
    <scope>NUCLEOTIDE SEQUENCE [LARGE SCALE GENOMIC DNA]</scope>
    <source>
        <strain evidence="1 2">AUSMDU00012717</strain>
    </source>
</reference>
<protein>
    <submittedName>
        <fullName evidence="1">Uncharacterized protein</fullName>
    </submittedName>
</protein>
<keyword evidence="2" id="KW-1185">Reference proteome</keyword>
<evidence type="ECO:0000313" key="1">
    <source>
        <dbReference type="EMBL" id="QIS09291.1"/>
    </source>
</evidence>
<evidence type="ECO:0000313" key="2">
    <source>
        <dbReference type="Proteomes" id="UP000503540"/>
    </source>
</evidence>
<dbReference type="AlphaFoldDB" id="A0A6G9Y7W2"/>
<dbReference type="RefSeq" id="WP_167472418.1">
    <property type="nucleotide sequence ID" value="NZ_CP046172.1"/>
</dbReference>
<dbReference type="EMBL" id="CP046172">
    <property type="protein sequence ID" value="QIS09291.1"/>
    <property type="molecule type" value="Genomic_DNA"/>
</dbReference>
<accession>A0A6G9Y7W2</accession>
<dbReference type="KEGG" id="nah:F5544_06905"/>
<organism evidence="1 2">
    <name type="scientific">Nocardia arthritidis</name>
    <dbReference type="NCBI Taxonomy" id="228602"/>
    <lineage>
        <taxon>Bacteria</taxon>
        <taxon>Bacillati</taxon>
        <taxon>Actinomycetota</taxon>
        <taxon>Actinomycetes</taxon>
        <taxon>Mycobacteriales</taxon>
        <taxon>Nocardiaceae</taxon>
        <taxon>Nocardia</taxon>
    </lineage>
</organism>